<dbReference type="OrthoDB" id="588330at2759"/>
<dbReference type="AlphaFoldDB" id="I0YMM5"/>
<evidence type="ECO:0000256" key="1">
    <source>
        <dbReference type="ARBA" id="ARBA00005953"/>
    </source>
</evidence>
<dbReference type="KEGG" id="csl:COCSUDRAFT_25689"/>
<protein>
    <submittedName>
        <fullName evidence="4">Uncharacterized protein</fullName>
    </submittedName>
</protein>
<dbReference type="PANTHER" id="PTHR31793">
    <property type="entry name" value="4-HYDROXYBENZOYL-COA THIOESTERASE FAMILY MEMBER"/>
    <property type="match status" value="1"/>
</dbReference>
<dbReference type="PANTHER" id="PTHR31793:SF27">
    <property type="entry name" value="NOVEL THIOESTERASE SUPERFAMILY DOMAIN AND SAPOSIN A-TYPE DOMAIN CONTAINING PROTEIN (0610012H03RIK)"/>
    <property type="match status" value="1"/>
</dbReference>
<feature type="region of interest" description="Disordered" evidence="3">
    <location>
        <begin position="29"/>
        <end position="67"/>
    </location>
</feature>
<sequence length="166" mass="18692">MEACRSTCDASIKTISRCSIYFATHRHRQHARPASARKRQHPQPLPFFRSSRSTLPRPQATAEEAGSEGLQAPEFSCLMAVRDYELDQYGVVNNAVYSDYLQHVRHEFLEHIGLDADAVARSGAALALSELNMKFLAPLRSKDRFRGTLKVTKATVGRVVMEQQFI</sequence>
<feature type="non-terminal residue" evidence="4">
    <location>
        <position position="166"/>
    </location>
</feature>
<dbReference type="RefSeq" id="XP_005644188.1">
    <property type="nucleotide sequence ID" value="XM_005644131.1"/>
</dbReference>
<evidence type="ECO:0000313" key="5">
    <source>
        <dbReference type="Proteomes" id="UP000007264"/>
    </source>
</evidence>
<keyword evidence="2" id="KW-0378">Hydrolase</keyword>
<evidence type="ECO:0000256" key="3">
    <source>
        <dbReference type="SAM" id="MobiDB-lite"/>
    </source>
</evidence>
<dbReference type="SUPFAM" id="SSF54637">
    <property type="entry name" value="Thioesterase/thiol ester dehydrase-isomerase"/>
    <property type="match status" value="1"/>
</dbReference>
<organism evidence="4 5">
    <name type="scientific">Coccomyxa subellipsoidea (strain C-169)</name>
    <name type="common">Green microalga</name>
    <dbReference type="NCBI Taxonomy" id="574566"/>
    <lineage>
        <taxon>Eukaryota</taxon>
        <taxon>Viridiplantae</taxon>
        <taxon>Chlorophyta</taxon>
        <taxon>core chlorophytes</taxon>
        <taxon>Trebouxiophyceae</taxon>
        <taxon>Trebouxiophyceae incertae sedis</taxon>
        <taxon>Coccomyxaceae</taxon>
        <taxon>Coccomyxa</taxon>
        <taxon>Coccomyxa subellipsoidea</taxon>
    </lineage>
</organism>
<dbReference type="GO" id="GO:0009507">
    <property type="term" value="C:chloroplast"/>
    <property type="evidence" value="ECO:0007669"/>
    <property type="project" value="TreeGrafter"/>
</dbReference>
<dbReference type="EMBL" id="AGSI01000018">
    <property type="protein sequence ID" value="EIE19644.1"/>
    <property type="molecule type" value="Genomic_DNA"/>
</dbReference>
<dbReference type="Gene3D" id="3.10.129.10">
    <property type="entry name" value="Hotdog Thioesterase"/>
    <property type="match status" value="1"/>
</dbReference>
<feature type="compositionally biased region" description="Basic residues" evidence="3">
    <location>
        <begin position="29"/>
        <end position="41"/>
    </location>
</feature>
<evidence type="ECO:0000256" key="2">
    <source>
        <dbReference type="ARBA" id="ARBA00022801"/>
    </source>
</evidence>
<comment type="caution">
    <text evidence="4">The sequence shown here is derived from an EMBL/GenBank/DDBJ whole genome shotgun (WGS) entry which is preliminary data.</text>
</comment>
<comment type="similarity">
    <text evidence="1">Belongs to the 4-hydroxybenzoyl-CoA thioesterase family.</text>
</comment>
<dbReference type="GO" id="GO:0016297">
    <property type="term" value="F:fatty acyl-[ACP] hydrolase activity"/>
    <property type="evidence" value="ECO:0007669"/>
    <property type="project" value="TreeGrafter"/>
</dbReference>
<dbReference type="GeneID" id="17037616"/>
<dbReference type="InterPro" id="IPR029069">
    <property type="entry name" value="HotDog_dom_sf"/>
</dbReference>
<evidence type="ECO:0000313" key="4">
    <source>
        <dbReference type="EMBL" id="EIE19644.1"/>
    </source>
</evidence>
<dbReference type="eggNOG" id="ENOG502RYRP">
    <property type="taxonomic scope" value="Eukaryota"/>
</dbReference>
<dbReference type="InterPro" id="IPR050563">
    <property type="entry name" value="4-hydroxybenzoyl-CoA_TE"/>
</dbReference>
<gene>
    <name evidence="4" type="ORF">COCSUDRAFT_25689</name>
</gene>
<keyword evidence="5" id="KW-1185">Reference proteome</keyword>
<proteinExistence type="inferred from homology"/>
<accession>I0YMM5</accession>
<reference evidence="4 5" key="1">
    <citation type="journal article" date="2012" name="Genome Biol.">
        <title>The genome of the polar eukaryotic microalga coccomyxa subellipsoidea reveals traits of cold adaptation.</title>
        <authorList>
            <person name="Blanc G."/>
            <person name="Agarkova I."/>
            <person name="Grimwood J."/>
            <person name="Kuo A."/>
            <person name="Brueggeman A."/>
            <person name="Dunigan D."/>
            <person name="Gurnon J."/>
            <person name="Ladunga I."/>
            <person name="Lindquist E."/>
            <person name="Lucas S."/>
            <person name="Pangilinan J."/>
            <person name="Proschold T."/>
            <person name="Salamov A."/>
            <person name="Schmutz J."/>
            <person name="Weeks D."/>
            <person name="Yamada T."/>
            <person name="Claverie J.M."/>
            <person name="Grigoriev I."/>
            <person name="Van Etten J."/>
            <person name="Lomsadze A."/>
            <person name="Borodovsky M."/>
        </authorList>
    </citation>
    <scope>NUCLEOTIDE SEQUENCE [LARGE SCALE GENOMIC DNA]</scope>
    <source>
        <strain evidence="4 5">C-169</strain>
    </source>
</reference>
<dbReference type="CDD" id="cd00586">
    <property type="entry name" value="4HBT"/>
    <property type="match status" value="1"/>
</dbReference>
<name>I0YMM5_COCSC</name>
<dbReference type="Pfam" id="PF13279">
    <property type="entry name" value="4HBT_2"/>
    <property type="match status" value="1"/>
</dbReference>
<dbReference type="Proteomes" id="UP000007264">
    <property type="component" value="Unassembled WGS sequence"/>
</dbReference>